<proteinExistence type="predicted"/>
<dbReference type="EMBL" id="BMJT01000005">
    <property type="protein sequence ID" value="GGG23992.1"/>
    <property type="molecule type" value="Genomic_DNA"/>
</dbReference>
<dbReference type="CDD" id="cd23947">
    <property type="entry name" value="PAPS_reductase-like_YbdN"/>
    <property type="match status" value="1"/>
</dbReference>
<reference evidence="2" key="1">
    <citation type="journal article" date="2014" name="Int. J. Syst. Evol. Microbiol.">
        <title>Complete genome sequence of Corynebacterium casei LMG S-19264T (=DSM 44701T), isolated from a smear-ripened cheese.</title>
        <authorList>
            <consortium name="US DOE Joint Genome Institute (JGI-PGF)"/>
            <person name="Walter F."/>
            <person name="Albersmeier A."/>
            <person name="Kalinowski J."/>
            <person name="Ruckert C."/>
        </authorList>
    </citation>
    <scope>NUCLEOTIDE SEQUENCE</scope>
    <source>
        <strain evidence="2">CGMCC 1.15760</strain>
    </source>
</reference>
<dbReference type="InterPro" id="IPR050128">
    <property type="entry name" value="Sulfate_adenylyltrnsfr_sub2"/>
</dbReference>
<name>A0A917G5K2_9BACI</name>
<dbReference type="InterPro" id="IPR017598">
    <property type="entry name" value="SulphurTrfase_DndC"/>
</dbReference>
<dbReference type="RefSeq" id="WP_188614723.1">
    <property type="nucleotide sequence ID" value="NZ_BMJT01000005.1"/>
</dbReference>
<evidence type="ECO:0000313" key="2">
    <source>
        <dbReference type="EMBL" id="GGG23992.1"/>
    </source>
</evidence>
<protein>
    <recommendedName>
        <fullName evidence="1">Phosphoadenosine phosphosulphate reductase domain-containing protein</fullName>
    </recommendedName>
</protein>
<evidence type="ECO:0000259" key="1">
    <source>
        <dbReference type="Pfam" id="PF01507"/>
    </source>
</evidence>
<feature type="domain" description="Phosphoadenosine phosphosulphate reductase" evidence="1">
    <location>
        <begin position="36"/>
        <end position="266"/>
    </location>
</feature>
<dbReference type="Pfam" id="PF01507">
    <property type="entry name" value="PAPS_reduct"/>
    <property type="match status" value="1"/>
</dbReference>
<organism evidence="2 3">
    <name type="scientific">Lysinibacillus alkalisoli</name>
    <dbReference type="NCBI Taxonomy" id="1911548"/>
    <lineage>
        <taxon>Bacteria</taxon>
        <taxon>Bacillati</taxon>
        <taxon>Bacillota</taxon>
        <taxon>Bacilli</taxon>
        <taxon>Bacillales</taxon>
        <taxon>Bacillaceae</taxon>
        <taxon>Lysinibacillus</taxon>
    </lineage>
</organism>
<dbReference type="Gene3D" id="3.40.50.620">
    <property type="entry name" value="HUPs"/>
    <property type="match status" value="1"/>
</dbReference>
<dbReference type="PANTHER" id="PTHR43196:SF2">
    <property type="entry name" value="PHOSPHOADENOSINE PHOSPHOSULFATE REDUCTASE"/>
    <property type="match status" value="1"/>
</dbReference>
<dbReference type="InterPro" id="IPR002500">
    <property type="entry name" value="PAPS_reduct_dom"/>
</dbReference>
<dbReference type="SUPFAM" id="SSF52402">
    <property type="entry name" value="Adenine nucleotide alpha hydrolases-like"/>
    <property type="match status" value="1"/>
</dbReference>
<reference evidence="2" key="2">
    <citation type="submission" date="2020-09" db="EMBL/GenBank/DDBJ databases">
        <authorList>
            <person name="Sun Q."/>
            <person name="Zhou Y."/>
        </authorList>
    </citation>
    <scope>NUCLEOTIDE SEQUENCE</scope>
    <source>
        <strain evidence="2">CGMCC 1.15760</strain>
    </source>
</reference>
<accession>A0A917G5K2</accession>
<evidence type="ECO:0000313" key="3">
    <source>
        <dbReference type="Proteomes" id="UP000616608"/>
    </source>
</evidence>
<dbReference type="Proteomes" id="UP000616608">
    <property type="component" value="Unassembled WGS sequence"/>
</dbReference>
<dbReference type="InterPro" id="IPR014729">
    <property type="entry name" value="Rossmann-like_a/b/a_fold"/>
</dbReference>
<keyword evidence="3" id="KW-1185">Reference proteome</keyword>
<comment type="caution">
    <text evidence="2">The sequence shown here is derived from an EMBL/GenBank/DDBJ whole genome shotgun (WGS) entry which is preliminary data.</text>
</comment>
<dbReference type="NCBIfam" id="NF005316">
    <property type="entry name" value="PRK06850.1"/>
    <property type="match status" value="1"/>
</dbReference>
<dbReference type="NCBIfam" id="TIGR03183">
    <property type="entry name" value="DNA_S_dndC"/>
    <property type="match status" value="1"/>
</dbReference>
<dbReference type="AlphaFoldDB" id="A0A917G5K2"/>
<gene>
    <name evidence="2" type="ORF">GCM10007425_18080</name>
</gene>
<dbReference type="PANTHER" id="PTHR43196">
    <property type="entry name" value="SULFATE ADENYLYLTRANSFERASE SUBUNIT 2"/>
    <property type="match status" value="1"/>
</dbReference>
<dbReference type="GO" id="GO:0003824">
    <property type="term" value="F:catalytic activity"/>
    <property type="evidence" value="ECO:0007669"/>
    <property type="project" value="InterPro"/>
</dbReference>
<sequence>MPKNIISDLLANENTLITSTKEQIKTAYLADERPWIVGYSGGKDSTVVVQLIFEALYELPPQSLHKKVYIISSDTLIETPLIMNTINQTLAHIQKAAHTYQLPIETHKVQPTPQNSFWVNLIGRGYPSPNQKFRWCTDRLKIEPANAFIMNKVSSFGKVVMILGVREDESTSRNTSIQEHSIDGQLFMRHSTLTNAFVYAPIRTFTVDDVWHYLLQTPSPWGDDNHALHRLYQDATSGECPLIIDKQIKESAGSCGNSRFGCWVCTVVTEDKALTGFIQSGHDWMKPLLDFRNWLTTIRDDRTKRMKYRMNGQIYFNTVRIETENNEPYVMIAKKAGREAAKIPFSHFTILQKQDIPSYLAQHQIDLRTADDPLILINYEETALDGTQMQKYAQLGLGPYTMATRQEILTRLLQLQATIQHPNDANYQVITEAELKEIRRIWLQQGDWEDNVPNIYARIPHLPSILWERDDNPILHHDDAQQLEALCQTHHVDSTVMRKLLNLEKDYAGYKIRRGIQDEIAKILKQDYLHL</sequence>